<keyword evidence="3" id="KW-0731">Sigma factor</keyword>
<dbReference type="NCBIfam" id="TIGR02937">
    <property type="entry name" value="sigma70-ECF"/>
    <property type="match status" value="1"/>
</dbReference>
<dbReference type="Gene3D" id="1.10.1740.10">
    <property type="match status" value="1"/>
</dbReference>
<dbReference type="InterPro" id="IPR007627">
    <property type="entry name" value="RNA_pol_sigma70_r2"/>
</dbReference>
<evidence type="ECO:0000259" key="5">
    <source>
        <dbReference type="Pfam" id="PF04542"/>
    </source>
</evidence>
<dbReference type="PANTHER" id="PTHR43133">
    <property type="entry name" value="RNA POLYMERASE ECF-TYPE SIGMA FACTO"/>
    <property type="match status" value="1"/>
</dbReference>
<evidence type="ECO:0000256" key="3">
    <source>
        <dbReference type="ARBA" id="ARBA00023082"/>
    </source>
</evidence>
<dbReference type="InterPro" id="IPR013325">
    <property type="entry name" value="RNA_pol_sigma_r2"/>
</dbReference>
<evidence type="ECO:0000313" key="6">
    <source>
        <dbReference type="EMBL" id="MBD1390753.1"/>
    </source>
</evidence>
<name>A0A8J6UJK1_9GAMM</name>
<dbReference type="InterPro" id="IPR039425">
    <property type="entry name" value="RNA_pol_sigma-70-like"/>
</dbReference>
<dbReference type="SUPFAM" id="SSF88659">
    <property type="entry name" value="Sigma3 and sigma4 domains of RNA polymerase sigma factors"/>
    <property type="match status" value="1"/>
</dbReference>
<evidence type="ECO:0000256" key="4">
    <source>
        <dbReference type="ARBA" id="ARBA00023163"/>
    </source>
</evidence>
<dbReference type="Proteomes" id="UP000638014">
    <property type="component" value="Unassembled WGS sequence"/>
</dbReference>
<comment type="caution">
    <text evidence="6">The sequence shown here is derived from an EMBL/GenBank/DDBJ whole genome shotgun (WGS) entry which is preliminary data.</text>
</comment>
<dbReference type="EMBL" id="JACXAF010000022">
    <property type="protein sequence ID" value="MBD1390753.1"/>
    <property type="molecule type" value="Genomic_DNA"/>
</dbReference>
<keyword evidence="7" id="KW-1185">Reference proteome</keyword>
<dbReference type="InterPro" id="IPR013324">
    <property type="entry name" value="RNA_pol_sigma_r3/r4-like"/>
</dbReference>
<reference evidence="6" key="1">
    <citation type="submission" date="2020-09" db="EMBL/GenBank/DDBJ databases">
        <title>A novel bacterium of genus Neiella, isolated from South China Sea.</title>
        <authorList>
            <person name="Huang H."/>
            <person name="Mo K."/>
            <person name="Hu Y."/>
        </authorList>
    </citation>
    <scope>NUCLEOTIDE SEQUENCE</scope>
    <source>
        <strain evidence="6">HB171785</strain>
    </source>
</reference>
<gene>
    <name evidence="6" type="ORF">IC617_15080</name>
</gene>
<organism evidence="6 7">
    <name type="scientific">Neiella litorisoli</name>
    <dbReference type="NCBI Taxonomy" id="2771431"/>
    <lineage>
        <taxon>Bacteria</taxon>
        <taxon>Pseudomonadati</taxon>
        <taxon>Pseudomonadota</taxon>
        <taxon>Gammaproteobacteria</taxon>
        <taxon>Alteromonadales</taxon>
        <taxon>Echinimonadaceae</taxon>
        <taxon>Neiella</taxon>
    </lineage>
</organism>
<proteinExistence type="inferred from homology"/>
<comment type="similarity">
    <text evidence="1">Belongs to the sigma-70 factor family. ECF subfamily.</text>
</comment>
<dbReference type="GO" id="GO:0006352">
    <property type="term" value="P:DNA-templated transcription initiation"/>
    <property type="evidence" value="ECO:0007669"/>
    <property type="project" value="InterPro"/>
</dbReference>
<dbReference type="GO" id="GO:0016987">
    <property type="term" value="F:sigma factor activity"/>
    <property type="evidence" value="ECO:0007669"/>
    <property type="project" value="UniProtKB-KW"/>
</dbReference>
<dbReference type="Gene3D" id="1.10.10.10">
    <property type="entry name" value="Winged helix-like DNA-binding domain superfamily/Winged helix DNA-binding domain"/>
    <property type="match status" value="1"/>
</dbReference>
<dbReference type="InterPro" id="IPR014284">
    <property type="entry name" value="RNA_pol_sigma-70_dom"/>
</dbReference>
<keyword evidence="4" id="KW-0804">Transcription</keyword>
<dbReference type="InterPro" id="IPR036388">
    <property type="entry name" value="WH-like_DNA-bd_sf"/>
</dbReference>
<protein>
    <submittedName>
        <fullName evidence="6">Sigma-70 family RNA polymerase sigma factor</fullName>
    </submittedName>
</protein>
<evidence type="ECO:0000256" key="1">
    <source>
        <dbReference type="ARBA" id="ARBA00010641"/>
    </source>
</evidence>
<evidence type="ECO:0000256" key="2">
    <source>
        <dbReference type="ARBA" id="ARBA00023015"/>
    </source>
</evidence>
<feature type="domain" description="RNA polymerase sigma-70 region 2" evidence="5">
    <location>
        <begin position="21"/>
        <end position="88"/>
    </location>
</feature>
<dbReference type="AlphaFoldDB" id="A0A8J6UJK1"/>
<accession>A0A8J6UJK1</accession>
<sequence length="188" mass="21874">MPQAKATPAVADDKLRLFEQLFEADKNRLYAYIFAFVSNSAAADDIFQETSLTLWHQFDKFELGTNFSKWANTIAFNRVLTFRTKHKKYQLGLNEDLLKELSDNLAVIESNAIQQEQKWHHLDNCRATLSSPLNNIYQRFYVENKTAKEVAEITGRSFYAVRKAVHKLRRKLIDCVDLKTKGDRHESQ</sequence>
<dbReference type="Pfam" id="PF04542">
    <property type="entry name" value="Sigma70_r2"/>
    <property type="match status" value="1"/>
</dbReference>
<dbReference type="PANTHER" id="PTHR43133:SF51">
    <property type="entry name" value="RNA POLYMERASE SIGMA FACTOR"/>
    <property type="match status" value="1"/>
</dbReference>
<evidence type="ECO:0000313" key="7">
    <source>
        <dbReference type="Proteomes" id="UP000638014"/>
    </source>
</evidence>
<keyword evidence="2" id="KW-0805">Transcription regulation</keyword>
<dbReference type="SUPFAM" id="SSF88946">
    <property type="entry name" value="Sigma2 domain of RNA polymerase sigma factors"/>
    <property type="match status" value="1"/>
</dbReference>